<dbReference type="InterPro" id="IPR039136">
    <property type="entry name" value="NUFIP1-like"/>
</dbReference>
<feature type="compositionally biased region" description="Basic and acidic residues" evidence="5">
    <location>
        <begin position="524"/>
        <end position="544"/>
    </location>
</feature>
<feature type="compositionally biased region" description="Basic and acidic residues" evidence="5">
    <location>
        <begin position="357"/>
        <end position="398"/>
    </location>
</feature>
<dbReference type="STRING" id="655827.E9EHH7"/>
<dbReference type="InParanoid" id="E9EHH7"/>
<dbReference type="GeneID" id="19253636"/>
<feature type="compositionally biased region" description="Acidic residues" evidence="5">
    <location>
        <begin position="406"/>
        <end position="422"/>
    </location>
</feature>
<feature type="compositionally biased region" description="Polar residues" evidence="5">
    <location>
        <begin position="130"/>
        <end position="144"/>
    </location>
</feature>
<dbReference type="PANTHER" id="PTHR13309:SF0">
    <property type="entry name" value="FMR1-INTERACTING PROTEIN NUFIP1"/>
    <property type="match status" value="1"/>
</dbReference>
<keyword evidence="3 4" id="KW-0862">Zinc</keyword>
<dbReference type="OMA" id="VMEAIVW"/>
<reference evidence="7 8" key="1">
    <citation type="journal article" date="2011" name="PLoS Genet.">
        <title>Genome sequencing and comparative transcriptomics of the model entomopathogenic fungi Metarhizium anisopliae and M. acridum.</title>
        <authorList>
            <person name="Gao Q."/>
            <person name="Jin K."/>
            <person name="Ying S.H."/>
            <person name="Zhang Y."/>
            <person name="Xiao G."/>
            <person name="Shang Y."/>
            <person name="Duan Z."/>
            <person name="Hu X."/>
            <person name="Xie X.Q."/>
            <person name="Zhou G."/>
            <person name="Peng G."/>
            <person name="Luo Z."/>
            <person name="Huang W."/>
            <person name="Wang B."/>
            <person name="Fang W."/>
            <person name="Wang S."/>
            <person name="Zhong Y."/>
            <person name="Ma L.J."/>
            <person name="St Leger R.J."/>
            <person name="Zhao G.P."/>
            <person name="Pei Y."/>
            <person name="Feng M.G."/>
            <person name="Xia Y."/>
            <person name="Wang C."/>
        </authorList>
    </citation>
    <scope>NUCLEOTIDE SEQUENCE [LARGE SCALE GENOMIC DNA]</scope>
    <source>
        <strain evidence="7 8">CQMa 102</strain>
    </source>
</reference>
<dbReference type="EMBL" id="GL698614">
    <property type="protein sequence ID" value="EFY84620.1"/>
    <property type="molecule type" value="Genomic_DNA"/>
</dbReference>
<dbReference type="InterPro" id="IPR036855">
    <property type="entry name" value="Znf_CCCH_sf"/>
</dbReference>
<evidence type="ECO:0000313" key="7">
    <source>
        <dbReference type="EMBL" id="EFY84620.1"/>
    </source>
</evidence>
<feature type="compositionally biased region" description="Pro residues" evidence="5">
    <location>
        <begin position="225"/>
        <end position="241"/>
    </location>
</feature>
<keyword evidence="2 4" id="KW-0863">Zinc-finger</keyword>
<dbReference type="Pfam" id="PF10453">
    <property type="entry name" value="NUFIP1"/>
    <property type="match status" value="1"/>
</dbReference>
<feature type="region of interest" description="Disordered" evidence="5">
    <location>
        <begin position="1"/>
        <end position="328"/>
    </location>
</feature>
<evidence type="ECO:0000256" key="3">
    <source>
        <dbReference type="ARBA" id="ARBA00022833"/>
    </source>
</evidence>
<feature type="zinc finger region" description="C3H1-type" evidence="4">
    <location>
        <begin position="442"/>
        <end position="470"/>
    </location>
</feature>
<feature type="compositionally biased region" description="Pro residues" evidence="5">
    <location>
        <begin position="7"/>
        <end position="16"/>
    </location>
</feature>
<dbReference type="HOGENOM" id="CLU_015255_1_0_1"/>
<feature type="region of interest" description="Disordered" evidence="5">
    <location>
        <begin position="357"/>
        <end position="445"/>
    </location>
</feature>
<dbReference type="SUPFAM" id="SSF90229">
    <property type="entry name" value="CCCH zinc finger"/>
    <property type="match status" value="1"/>
</dbReference>
<evidence type="ECO:0000256" key="4">
    <source>
        <dbReference type="PROSITE-ProRule" id="PRU00723"/>
    </source>
</evidence>
<protein>
    <recommendedName>
        <fullName evidence="6">C3H1-type domain-containing protein</fullName>
    </recommendedName>
</protein>
<dbReference type="Proteomes" id="UP000002499">
    <property type="component" value="Unassembled WGS sequence"/>
</dbReference>
<feature type="compositionally biased region" description="Low complexity" evidence="5">
    <location>
        <begin position="17"/>
        <end position="29"/>
    </location>
</feature>
<feature type="compositionally biased region" description="Polar residues" evidence="5">
    <location>
        <begin position="578"/>
        <end position="596"/>
    </location>
</feature>
<evidence type="ECO:0000256" key="2">
    <source>
        <dbReference type="ARBA" id="ARBA00022771"/>
    </source>
</evidence>
<gene>
    <name evidence="7" type="ORF">MAC_09325</name>
</gene>
<evidence type="ECO:0000256" key="5">
    <source>
        <dbReference type="SAM" id="MobiDB-lite"/>
    </source>
</evidence>
<organism evidence="8">
    <name type="scientific">Metarhizium acridum (strain CQMa 102)</name>
    <dbReference type="NCBI Taxonomy" id="655827"/>
    <lineage>
        <taxon>Eukaryota</taxon>
        <taxon>Fungi</taxon>
        <taxon>Dikarya</taxon>
        <taxon>Ascomycota</taxon>
        <taxon>Pezizomycotina</taxon>
        <taxon>Sordariomycetes</taxon>
        <taxon>Hypocreomycetidae</taxon>
        <taxon>Hypocreales</taxon>
        <taxon>Clavicipitaceae</taxon>
        <taxon>Metarhizium</taxon>
    </lineage>
</organism>
<dbReference type="GO" id="GO:0008270">
    <property type="term" value="F:zinc ion binding"/>
    <property type="evidence" value="ECO:0007669"/>
    <property type="project" value="UniProtKB-KW"/>
</dbReference>
<evidence type="ECO:0000313" key="8">
    <source>
        <dbReference type="Proteomes" id="UP000002499"/>
    </source>
</evidence>
<feature type="compositionally biased region" description="Basic residues" evidence="5">
    <location>
        <begin position="268"/>
        <end position="281"/>
    </location>
</feature>
<dbReference type="eggNOG" id="ENOG502SA4F">
    <property type="taxonomic scope" value="Eukaryota"/>
</dbReference>
<accession>E9EHH7</accession>
<dbReference type="AlphaFoldDB" id="E9EHH7"/>
<dbReference type="KEGG" id="maw:19253636"/>
<evidence type="ECO:0000259" key="6">
    <source>
        <dbReference type="PROSITE" id="PS50103"/>
    </source>
</evidence>
<feature type="compositionally biased region" description="Gly residues" evidence="5">
    <location>
        <begin position="34"/>
        <end position="48"/>
    </location>
</feature>
<dbReference type="GO" id="GO:0003723">
    <property type="term" value="F:RNA binding"/>
    <property type="evidence" value="ECO:0007669"/>
    <property type="project" value="InterPro"/>
</dbReference>
<sequence length="624" mass="67642">MSGYGYGPPPPPPPPSSSGYSSHPSASYPHKGPNRGGGGFQGSRGRGGQYPRSRDHHGPSQAPFEYSGQPYPPHHQASYGGAHAPVGSYPPHPPQWPGEHAAHAPFGTHPHAPAPLSASNYHPGYGPQAYPTTAQHAQPPSYGSAQPYGQPYQGHPVQNPSHWSLQGPPQPSHYSNSRGRGGYGDRGGPKPHVAEHVRHGYGHEPVPPAVAPYGQSYPHDLRAPHFPPASFPYPGPPPAPPSSRHDGHSAHPSRRNRIGGHKDGFRGRGGHHNNHHNKNRAGKQQNSDNNKPKTDTPSVGKKKKRKVNTLGLTPGVESESEDDEGEEKILTDLIGAETLQISDVAAFLAERRKNYPTKARVEAKRAAEVAQKDEAKTAELEKQADKLRKQLRKVEFTIKRKREQGDEGDEMRDSSDDSDDEKPEVMSSRVQTAPPPPPAKKADVTRHCKYYSTGGTCGKKGKCRFVHDPEVREAAIKEREANNGRLTIQQRLILNDKDQEDLAILQSIKYLRQKGIMTSTPNGTDEKGGAKEKGTGLDNEKDDTQTNVAPVPATSRSSLLPAAPASLPPPPVKRETTPRQNNPQPSILPSADSASDSGVKHYEGWLLQPYGSSNEDKSKTDDLP</sequence>
<dbReference type="GO" id="GO:0005634">
    <property type="term" value="C:nucleus"/>
    <property type="evidence" value="ECO:0007669"/>
    <property type="project" value="TreeGrafter"/>
</dbReference>
<keyword evidence="8" id="KW-1185">Reference proteome</keyword>
<dbReference type="PANTHER" id="PTHR13309">
    <property type="entry name" value="NUCLEAR FRAGILE X MENTAL RETARDATION PROTEIN INTERACTING PROTEIN 1"/>
    <property type="match status" value="1"/>
</dbReference>
<dbReference type="InterPro" id="IPR000571">
    <property type="entry name" value="Znf_CCCH"/>
</dbReference>
<evidence type="ECO:0000256" key="1">
    <source>
        <dbReference type="ARBA" id="ARBA00022723"/>
    </source>
</evidence>
<name>E9EHH7_METAQ</name>
<dbReference type="OrthoDB" id="273070at2759"/>
<keyword evidence="1 4" id="KW-0479">Metal-binding</keyword>
<proteinExistence type="predicted"/>
<dbReference type="GO" id="GO:0000492">
    <property type="term" value="P:box C/D snoRNP assembly"/>
    <property type="evidence" value="ECO:0007669"/>
    <property type="project" value="TreeGrafter"/>
</dbReference>
<feature type="compositionally biased region" description="Basic and acidic residues" evidence="5">
    <location>
        <begin position="614"/>
        <end position="624"/>
    </location>
</feature>
<feature type="domain" description="C3H1-type" evidence="6">
    <location>
        <begin position="442"/>
        <end position="470"/>
    </location>
</feature>
<dbReference type="InterPro" id="IPR019496">
    <property type="entry name" value="NUFIP1_cons_dom"/>
</dbReference>
<feature type="region of interest" description="Disordered" evidence="5">
    <location>
        <begin position="514"/>
        <end position="624"/>
    </location>
</feature>
<feature type="compositionally biased region" description="Basic and acidic residues" evidence="5">
    <location>
        <begin position="192"/>
        <end position="202"/>
    </location>
</feature>
<dbReference type="PROSITE" id="PS50103">
    <property type="entry name" value="ZF_C3H1"/>
    <property type="match status" value="1"/>
</dbReference>